<dbReference type="InterPro" id="IPR012337">
    <property type="entry name" value="RNaseH-like_sf"/>
</dbReference>
<dbReference type="RefSeq" id="WP_249334879.1">
    <property type="nucleotide sequence ID" value="NZ_JACRSY010000125.1"/>
</dbReference>
<comment type="caution">
    <text evidence="3">The sequence shown here is derived from an EMBL/GenBank/DDBJ whole genome shotgun (WGS) entry which is preliminary data.</text>
</comment>
<evidence type="ECO:0000313" key="3">
    <source>
        <dbReference type="EMBL" id="MBC8581816.1"/>
    </source>
</evidence>
<accession>A0A926EIG4</accession>
<organism evidence="3 4">
    <name type="scientific">Zhenhengia yiwuensis</name>
    <dbReference type="NCBI Taxonomy" id="2763666"/>
    <lineage>
        <taxon>Bacteria</taxon>
        <taxon>Bacillati</taxon>
        <taxon>Bacillota</taxon>
        <taxon>Clostridia</taxon>
        <taxon>Lachnospirales</taxon>
        <taxon>Lachnospiraceae</taxon>
        <taxon>Zhenhengia</taxon>
    </lineage>
</organism>
<keyword evidence="4" id="KW-1185">Reference proteome</keyword>
<feature type="non-terminal residue" evidence="3">
    <location>
        <position position="1"/>
    </location>
</feature>
<evidence type="ECO:0000313" key="4">
    <source>
        <dbReference type="Proteomes" id="UP000655830"/>
    </source>
</evidence>
<dbReference type="SUPFAM" id="SSF53098">
    <property type="entry name" value="Ribonuclease H-like"/>
    <property type="match status" value="1"/>
</dbReference>
<proteinExistence type="predicted"/>
<dbReference type="InterPro" id="IPR050900">
    <property type="entry name" value="Transposase_IS3/IS150/IS904"/>
</dbReference>
<dbReference type="Gene3D" id="3.30.420.10">
    <property type="entry name" value="Ribonuclease H-like superfamily/Ribonuclease H"/>
    <property type="match status" value="1"/>
</dbReference>
<feature type="non-terminal residue" evidence="3">
    <location>
        <position position="227"/>
    </location>
</feature>
<dbReference type="Pfam" id="PF00665">
    <property type="entry name" value="rve"/>
    <property type="match status" value="1"/>
</dbReference>
<reference evidence="3" key="1">
    <citation type="submission" date="2020-08" db="EMBL/GenBank/DDBJ databases">
        <title>Genome public.</title>
        <authorList>
            <person name="Liu C."/>
            <person name="Sun Q."/>
        </authorList>
    </citation>
    <scope>NUCLEOTIDE SEQUENCE</scope>
    <source>
        <strain evidence="3">NSJ-12</strain>
    </source>
</reference>
<name>A0A926EIG4_9FIRM</name>
<dbReference type="GO" id="GO:0003676">
    <property type="term" value="F:nucleic acid binding"/>
    <property type="evidence" value="ECO:0007669"/>
    <property type="project" value="InterPro"/>
</dbReference>
<evidence type="ECO:0000259" key="2">
    <source>
        <dbReference type="PROSITE" id="PS50994"/>
    </source>
</evidence>
<dbReference type="AlphaFoldDB" id="A0A926EIG4"/>
<dbReference type="PANTHER" id="PTHR46889:SF7">
    <property type="entry name" value="TRANSPOSASE FOR INSERTION SEQUENCE ELEMENT IS904"/>
    <property type="match status" value="1"/>
</dbReference>
<dbReference type="EMBL" id="JACRSY010000125">
    <property type="protein sequence ID" value="MBC8581816.1"/>
    <property type="molecule type" value="Genomic_DNA"/>
</dbReference>
<dbReference type="InterPro" id="IPR048020">
    <property type="entry name" value="Transpos_IS3"/>
</dbReference>
<dbReference type="PANTHER" id="PTHR46889">
    <property type="entry name" value="TRANSPOSASE INSF FOR INSERTION SEQUENCE IS3B-RELATED"/>
    <property type="match status" value="1"/>
</dbReference>
<dbReference type="NCBIfam" id="NF033516">
    <property type="entry name" value="transpos_IS3"/>
    <property type="match status" value="1"/>
</dbReference>
<feature type="domain" description="Integrase catalytic" evidence="2">
    <location>
        <begin position="117"/>
        <end position="227"/>
    </location>
</feature>
<gene>
    <name evidence="3" type="ORF">H8718_20355</name>
</gene>
<protein>
    <submittedName>
        <fullName evidence="3">IS3 family transposase</fullName>
    </submittedName>
</protein>
<dbReference type="InterPro" id="IPR036397">
    <property type="entry name" value="RNaseH_sf"/>
</dbReference>
<dbReference type="InterPro" id="IPR025948">
    <property type="entry name" value="HTH-like_dom"/>
</dbReference>
<dbReference type="GO" id="GO:0015074">
    <property type="term" value="P:DNA integration"/>
    <property type="evidence" value="ECO:0007669"/>
    <property type="project" value="InterPro"/>
</dbReference>
<dbReference type="Proteomes" id="UP000655830">
    <property type="component" value="Unassembled WGS sequence"/>
</dbReference>
<dbReference type="PROSITE" id="PS50994">
    <property type="entry name" value="INTEGRASE"/>
    <property type="match status" value="1"/>
</dbReference>
<evidence type="ECO:0000256" key="1">
    <source>
        <dbReference type="ARBA" id="ARBA00002286"/>
    </source>
</evidence>
<dbReference type="Pfam" id="PF13276">
    <property type="entry name" value="HTH_21"/>
    <property type="match status" value="1"/>
</dbReference>
<sequence>LLEAKEQVRFQYLKENQGKYNIKKACKTLNVSRAGYYKYLHRKPSKRDIENEVLKEEIIRVFEEHKGRYGSIRISKVLSVKGIYVNRKRVARLMRELKLYPKGTRYKYKNYNKKTNSIERPNLLNQMFYADKKNKIWVGDITYIPTRKGTLYLAVFLDIYSRKVVGWSMNKKMKDTLVQDAFIQAYGKEHPDAGLIVHTDQGSQFTSGNFRSLLAKYHAIQSNSRKG</sequence>
<comment type="function">
    <text evidence="1">Involved in the transposition of the insertion sequence.</text>
</comment>
<dbReference type="InterPro" id="IPR001584">
    <property type="entry name" value="Integrase_cat-core"/>
</dbReference>